<dbReference type="EMBL" id="CAJRAY010000081">
    <property type="protein sequence ID" value="CAG5091405.1"/>
    <property type="molecule type" value="Genomic_DNA"/>
</dbReference>
<name>A0ABN7S2U1_THEXY</name>
<keyword evidence="7" id="KW-1003">Cell membrane</keyword>
<dbReference type="PANTHER" id="PTHR11910">
    <property type="entry name" value="ATP SYNTHASE DELTA CHAIN"/>
    <property type="match status" value="1"/>
</dbReference>
<dbReference type="InterPro" id="IPR000711">
    <property type="entry name" value="ATPase_OSCP/dsu"/>
</dbReference>
<gene>
    <name evidence="8" type="primary">txxe 3423-atpH</name>
    <name evidence="7" type="synonym">atpH</name>
    <name evidence="8" type="ORF">TXXE_15590</name>
</gene>
<evidence type="ECO:0000313" key="9">
    <source>
        <dbReference type="Proteomes" id="UP000681526"/>
    </source>
</evidence>
<proteinExistence type="inferred from homology"/>
<comment type="similarity">
    <text evidence="7">Belongs to the ATPase delta chain family.</text>
</comment>
<evidence type="ECO:0000256" key="1">
    <source>
        <dbReference type="ARBA" id="ARBA00004370"/>
    </source>
</evidence>
<reference evidence="8 9" key="1">
    <citation type="submission" date="2021-04" db="EMBL/GenBank/DDBJ databases">
        <authorList>
            <person name="Rakotoarivonina H."/>
        </authorList>
    </citation>
    <scope>NUCLEOTIDE SEQUENCE [LARGE SCALE GENOMIC DNA]</scope>
    <source>
        <strain evidence="8 9">XE</strain>
    </source>
</reference>
<comment type="function">
    <text evidence="7">This protein is part of the stalk that links CF(0) to CF(1). It either transmits conformational changes from CF(0) to CF(1) or is implicated in proton conduction.</text>
</comment>
<sequence>MSADSVAAKRYAKALYEAAAQQNVVWDVEQQLKGLVEALERTPEFKAFLGSPNIETSRKISVLNEVLAGKTSDLLLRTVHILIERGRHAEIPAVYRAYEKIAGEASGQARAIVYTAKPLDEAELAAVAEQFGKLTGKTIRAEQQVDPSLIGGIRVQIGDRLYDGSLSGKLARLEKALIS</sequence>
<accession>A0ABN7S2U1</accession>
<evidence type="ECO:0000256" key="3">
    <source>
        <dbReference type="ARBA" id="ARBA00022781"/>
    </source>
</evidence>
<dbReference type="NCBIfam" id="TIGR01145">
    <property type="entry name" value="ATP_synt_delta"/>
    <property type="match status" value="1"/>
</dbReference>
<keyword evidence="2 7" id="KW-0813">Transport</keyword>
<dbReference type="Pfam" id="PF00213">
    <property type="entry name" value="OSCP"/>
    <property type="match status" value="1"/>
</dbReference>
<dbReference type="PRINTS" id="PR00125">
    <property type="entry name" value="ATPASEDELTA"/>
</dbReference>
<comment type="subcellular location">
    <subcellularLocation>
        <location evidence="7">Cell membrane</location>
        <topology evidence="7">Peripheral membrane protein</topology>
    </subcellularLocation>
    <subcellularLocation>
        <location evidence="1">Membrane</location>
    </subcellularLocation>
</comment>
<dbReference type="NCBIfam" id="NF004403">
    <property type="entry name" value="PRK05758.2-4"/>
    <property type="match status" value="1"/>
</dbReference>
<dbReference type="HAMAP" id="MF_01416">
    <property type="entry name" value="ATP_synth_delta_bact"/>
    <property type="match status" value="1"/>
</dbReference>
<dbReference type="Proteomes" id="UP000681526">
    <property type="component" value="Unassembled WGS sequence"/>
</dbReference>
<evidence type="ECO:0000256" key="4">
    <source>
        <dbReference type="ARBA" id="ARBA00023065"/>
    </source>
</evidence>
<dbReference type="Gene3D" id="1.10.520.20">
    <property type="entry name" value="N-terminal domain of the delta subunit of the F1F0-ATP synthase"/>
    <property type="match status" value="1"/>
</dbReference>
<keyword evidence="7" id="KW-0139">CF(1)</keyword>
<organism evidence="8 9">
    <name type="scientific">Thermobacillus xylanilyticus</name>
    <dbReference type="NCBI Taxonomy" id="76633"/>
    <lineage>
        <taxon>Bacteria</taxon>
        <taxon>Bacillati</taxon>
        <taxon>Bacillota</taxon>
        <taxon>Bacilli</taxon>
        <taxon>Bacillales</taxon>
        <taxon>Paenibacillaceae</taxon>
        <taxon>Thermobacillus</taxon>
    </lineage>
</organism>
<keyword evidence="3 7" id="KW-0375">Hydrogen ion transport</keyword>
<evidence type="ECO:0000256" key="5">
    <source>
        <dbReference type="ARBA" id="ARBA00023136"/>
    </source>
</evidence>
<dbReference type="SUPFAM" id="SSF47928">
    <property type="entry name" value="N-terminal domain of the delta subunit of the F1F0-ATP synthase"/>
    <property type="match status" value="1"/>
</dbReference>
<dbReference type="RefSeq" id="WP_213485574.1">
    <property type="nucleotide sequence ID" value="NZ_CAJRAY010000081.1"/>
</dbReference>
<evidence type="ECO:0000256" key="2">
    <source>
        <dbReference type="ARBA" id="ARBA00022448"/>
    </source>
</evidence>
<dbReference type="InterPro" id="IPR026015">
    <property type="entry name" value="ATP_synth_OSCP/delta_N_sf"/>
</dbReference>
<evidence type="ECO:0000313" key="8">
    <source>
        <dbReference type="EMBL" id="CAG5091405.1"/>
    </source>
</evidence>
<keyword evidence="9" id="KW-1185">Reference proteome</keyword>
<evidence type="ECO:0000256" key="6">
    <source>
        <dbReference type="ARBA" id="ARBA00023310"/>
    </source>
</evidence>
<keyword evidence="4 7" id="KW-0406">Ion transport</keyword>
<comment type="caution">
    <text evidence="8">The sequence shown here is derived from an EMBL/GenBank/DDBJ whole genome shotgun (WGS) entry which is preliminary data.</text>
</comment>
<protein>
    <recommendedName>
        <fullName evidence="7">ATP synthase subunit delta</fullName>
    </recommendedName>
    <alternativeName>
        <fullName evidence="7">ATP synthase F(1) sector subunit delta</fullName>
    </alternativeName>
    <alternativeName>
        <fullName evidence="7">F-type ATPase subunit delta</fullName>
        <shortName evidence="7">F-ATPase subunit delta</shortName>
    </alternativeName>
</protein>
<comment type="function">
    <text evidence="7">F(1)F(0) ATP synthase produces ATP from ADP in the presence of a proton or sodium gradient. F-type ATPases consist of two structural domains, F(1) containing the extramembraneous catalytic core and F(0) containing the membrane proton channel, linked together by a central stalk and a peripheral stalk. During catalysis, ATP synthesis in the catalytic domain of F(1) is coupled via a rotary mechanism of the central stalk subunits to proton translocation.</text>
</comment>
<evidence type="ECO:0000256" key="7">
    <source>
        <dbReference type="HAMAP-Rule" id="MF_01416"/>
    </source>
</evidence>
<keyword evidence="5 7" id="KW-0472">Membrane</keyword>
<keyword evidence="6 7" id="KW-0066">ATP synthesis</keyword>